<reference evidence="1 2" key="1">
    <citation type="submission" date="2015-04" db="EMBL/GenBank/DDBJ databases">
        <authorList>
            <person name="Syromyatnikov M.Y."/>
            <person name="Popov V.N."/>
        </authorList>
    </citation>
    <scope>NUCLEOTIDE SEQUENCE [LARGE SCALE GENOMIC DNA]</scope>
</reference>
<proteinExistence type="predicted"/>
<accession>A0A1J1I8J9</accession>
<name>A0A1J1I8J9_9DIPT</name>
<sequence length="69" mass="7781">MQTEPHLKFRLPMKLTPKHVSRCFARYGCGWKFSVGGCSFACVLCFCHLGQSNRSGETVIKISSHGKYQ</sequence>
<gene>
    <name evidence="1" type="ORF">CLUMA_CG008245</name>
</gene>
<organism evidence="1 2">
    <name type="scientific">Clunio marinus</name>
    <dbReference type="NCBI Taxonomy" id="568069"/>
    <lineage>
        <taxon>Eukaryota</taxon>
        <taxon>Metazoa</taxon>
        <taxon>Ecdysozoa</taxon>
        <taxon>Arthropoda</taxon>
        <taxon>Hexapoda</taxon>
        <taxon>Insecta</taxon>
        <taxon>Pterygota</taxon>
        <taxon>Neoptera</taxon>
        <taxon>Endopterygota</taxon>
        <taxon>Diptera</taxon>
        <taxon>Nematocera</taxon>
        <taxon>Chironomoidea</taxon>
        <taxon>Chironomidae</taxon>
        <taxon>Clunio</taxon>
    </lineage>
</organism>
<dbReference type="AlphaFoldDB" id="A0A1J1I8J9"/>
<dbReference type="EMBL" id="CVRI01000040">
    <property type="protein sequence ID" value="CRK94745.1"/>
    <property type="molecule type" value="Genomic_DNA"/>
</dbReference>
<keyword evidence="2" id="KW-1185">Reference proteome</keyword>
<protein>
    <submittedName>
        <fullName evidence="1">CLUMA_CG008245, isoform A</fullName>
    </submittedName>
</protein>
<evidence type="ECO:0000313" key="1">
    <source>
        <dbReference type="EMBL" id="CRK94745.1"/>
    </source>
</evidence>
<evidence type="ECO:0000313" key="2">
    <source>
        <dbReference type="Proteomes" id="UP000183832"/>
    </source>
</evidence>
<dbReference type="Proteomes" id="UP000183832">
    <property type="component" value="Unassembled WGS sequence"/>
</dbReference>